<feature type="binding site" evidence="2">
    <location>
        <position position="339"/>
    </location>
    <ligand>
        <name>FAD</name>
        <dbReference type="ChEBI" id="CHEBI:57692"/>
    </ligand>
</feature>
<evidence type="ECO:0000256" key="2">
    <source>
        <dbReference type="PIRSR" id="PIRSR011396-2"/>
    </source>
</evidence>
<dbReference type="Pfam" id="PF04820">
    <property type="entry name" value="Trp_halogenase"/>
    <property type="match status" value="1"/>
</dbReference>
<keyword evidence="4" id="KW-1185">Reference proteome</keyword>
<dbReference type="AlphaFoldDB" id="A0A2S0VV16"/>
<dbReference type="GO" id="GO:0004497">
    <property type="term" value="F:monooxygenase activity"/>
    <property type="evidence" value="ECO:0007669"/>
    <property type="project" value="InterPro"/>
</dbReference>
<dbReference type="InterPro" id="IPR036188">
    <property type="entry name" value="FAD/NAD-bd_sf"/>
</dbReference>
<evidence type="ECO:0000313" key="4">
    <source>
        <dbReference type="Proteomes" id="UP000244441"/>
    </source>
</evidence>
<feature type="binding site" evidence="2">
    <location>
        <position position="352"/>
    </location>
    <ligand>
        <name>FAD</name>
        <dbReference type="ChEBI" id="CHEBI:57692"/>
    </ligand>
</feature>
<dbReference type="Proteomes" id="UP000244441">
    <property type="component" value="Chromosome"/>
</dbReference>
<keyword evidence="2" id="KW-0285">Flavoprotein</keyword>
<dbReference type="KEGG" id="cate:C2869_17255"/>
<dbReference type="GO" id="GO:0000166">
    <property type="term" value="F:nucleotide binding"/>
    <property type="evidence" value="ECO:0007669"/>
    <property type="project" value="UniProtKB-KW"/>
</dbReference>
<protein>
    <submittedName>
        <fullName evidence="3">Tryptophan 7-halogenase</fullName>
    </submittedName>
</protein>
<evidence type="ECO:0000313" key="3">
    <source>
        <dbReference type="EMBL" id="AWB68061.1"/>
    </source>
</evidence>
<evidence type="ECO:0000256" key="1">
    <source>
        <dbReference type="PIRSR" id="PIRSR011396-1"/>
    </source>
</evidence>
<dbReference type="EMBL" id="CP026604">
    <property type="protein sequence ID" value="AWB68061.1"/>
    <property type="molecule type" value="Genomic_DNA"/>
</dbReference>
<dbReference type="Gene3D" id="3.50.50.60">
    <property type="entry name" value="FAD/NAD(P)-binding domain"/>
    <property type="match status" value="1"/>
</dbReference>
<dbReference type="InterPro" id="IPR006905">
    <property type="entry name" value="Flavin_halogenase"/>
</dbReference>
<keyword evidence="2" id="KW-0547">Nucleotide-binding</keyword>
<dbReference type="PIRSF" id="PIRSF011396">
    <property type="entry name" value="Trp_halogenase"/>
    <property type="match status" value="1"/>
</dbReference>
<dbReference type="InterPro" id="IPR033856">
    <property type="entry name" value="Trp_halogen"/>
</dbReference>
<feature type="active site" evidence="1">
    <location>
        <position position="77"/>
    </location>
</feature>
<dbReference type="PANTHER" id="PTHR43747:SF4">
    <property type="entry name" value="FLAVIN-DEPENDENT TRYPTOPHAN HALOGENASE"/>
    <property type="match status" value="1"/>
</dbReference>
<dbReference type="OrthoDB" id="7178350at2"/>
<gene>
    <name evidence="3" type="ORF">C2869_17255</name>
</gene>
<keyword evidence="2" id="KW-0274">FAD</keyword>
<sequence>MRSILICGGGTAGWMTAVYLSHLYNRFEQTVSIELIESSDLPPVGVGEATVHSIRHFFDMVGINEAEFFTATDATFKLGIEFINWKQAQKGKTHSYWHPFDMQTAEIAGDNLAQCWLDNLAHTKHDYAHSVSISPYLSAAHKAPKTIDMPAYQAPIPYAYHFDAGKLATFLKSIALKRGVKHTIGAIDKVIQHNGIIQAIQTNIANKQADFYFDCTGFRGLLINQLSANNWLSLEDELPCNRALAIQTPYPDQQQPATHTQAIAMQHGWRWRIGLQNRVGNGYVFSDKYCSESQAEQELRQDLLQNNTKLGRDAEFKLLKMRIGHRQQTWINNCCAIGLSSGFIEPLESTGIYLIEAGLRLWGEYTRFHDFSQLSKATSLLPNQYNQILRDIYQDLKRFIVLHYVLSDRQDSEFWRSWQQVLNQDEVLQQQLAVWRYKPVEASDFFAAKSQLFNEINYRFVLYGMGHLPTQTVTQTTKQSASQVPATRGSSHQQNQLNLLKQLNQFCLKQTQKHPDQMAVLNSFKSIKS</sequence>
<feature type="binding site" evidence="2">
    <location>
        <position position="77"/>
    </location>
    <ligand>
        <name>7-chloro-L-tryptophan</name>
        <dbReference type="ChEBI" id="CHEBI:58713"/>
    </ligand>
</feature>
<dbReference type="RefSeq" id="WP_108604126.1">
    <property type="nucleotide sequence ID" value="NZ_CP026604.1"/>
</dbReference>
<dbReference type="PANTHER" id="PTHR43747">
    <property type="entry name" value="FAD-BINDING PROTEIN"/>
    <property type="match status" value="1"/>
</dbReference>
<reference evidence="3 4" key="1">
    <citation type="submission" date="2018-01" db="EMBL/GenBank/DDBJ databases">
        <title>Genome sequence of a Cantenovulum-like bacteria.</title>
        <authorList>
            <person name="Tan W.R."/>
            <person name="Lau N.-S."/>
            <person name="Go F."/>
            <person name="Amirul A.-A.A."/>
        </authorList>
    </citation>
    <scope>NUCLEOTIDE SEQUENCE [LARGE SCALE GENOMIC DNA]</scope>
    <source>
        <strain evidence="3 4">CCB-QB4</strain>
    </source>
</reference>
<feature type="binding site" evidence="2">
    <location>
        <position position="348"/>
    </location>
    <ligand>
        <name>L-tryptophan</name>
        <dbReference type="ChEBI" id="CHEBI:57912"/>
    </ligand>
</feature>
<dbReference type="SUPFAM" id="SSF51905">
    <property type="entry name" value="FAD/NAD(P)-binding domain"/>
    <property type="match status" value="1"/>
</dbReference>
<accession>A0A2S0VV16</accession>
<feature type="binding site" evidence="2">
    <location>
        <begin position="9"/>
        <end position="12"/>
    </location>
    <ligand>
        <name>FAD</name>
        <dbReference type="ChEBI" id="CHEBI:57692"/>
    </ligand>
</feature>
<name>A0A2S0VV16_9ALTE</name>
<dbReference type="InterPro" id="IPR050816">
    <property type="entry name" value="Flavin-dep_Halogenase_NPB"/>
</dbReference>
<proteinExistence type="predicted"/>
<organism evidence="3 4">
    <name type="scientific">Saccharobesus litoralis</name>
    <dbReference type="NCBI Taxonomy" id="2172099"/>
    <lineage>
        <taxon>Bacteria</taxon>
        <taxon>Pseudomonadati</taxon>
        <taxon>Pseudomonadota</taxon>
        <taxon>Gammaproteobacteria</taxon>
        <taxon>Alteromonadales</taxon>
        <taxon>Alteromonadaceae</taxon>
        <taxon>Saccharobesus</taxon>
    </lineage>
</organism>